<feature type="compositionally biased region" description="Basic and acidic residues" evidence="2">
    <location>
        <begin position="1"/>
        <end position="16"/>
    </location>
</feature>
<organism evidence="3">
    <name type="scientific">Dunaliella tertiolecta</name>
    <name type="common">Green alga</name>
    <dbReference type="NCBI Taxonomy" id="3047"/>
    <lineage>
        <taxon>Eukaryota</taxon>
        <taxon>Viridiplantae</taxon>
        <taxon>Chlorophyta</taxon>
        <taxon>core chlorophytes</taxon>
        <taxon>Chlorophyceae</taxon>
        <taxon>CS clade</taxon>
        <taxon>Chlamydomonadales</taxon>
        <taxon>Dunaliellaceae</taxon>
        <taxon>Dunaliella</taxon>
    </lineage>
</organism>
<name>A0A7S3VM86_DUNTE</name>
<dbReference type="Pfam" id="PF04520">
    <property type="entry name" value="Senescence_reg"/>
    <property type="match status" value="1"/>
</dbReference>
<dbReference type="AlphaFoldDB" id="A0A7S3VM86"/>
<proteinExistence type="inferred from homology"/>
<dbReference type="EMBL" id="HBIP01015344">
    <property type="protein sequence ID" value="CAE0493834.1"/>
    <property type="molecule type" value="Transcribed_RNA"/>
</dbReference>
<protein>
    <submittedName>
        <fullName evidence="3">Uncharacterized protein</fullName>
    </submittedName>
</protein>
<dbReference type="InterPro" id="IPR007608">
    <property type="entry name" value="Senescence_reg_S40"/>
</dbReference>
<comment type="similarity">
    <text evidence="1">Belongs to the senescence regulator S40 family.</text>
</comment>
<feature type="compositionally biased region" description="Acidic residues" evidence="2">
    <location>
        <begin position="30"/>
        <end position="44"/>
    </location>
</feature>
<dbReference type="GO" id="GO:0010150">
    <property type="term" value="P:leaf senescence"/>
    <property type="evidence" value="ECO:0007669"/>
    <property type="project" value="UniProtKB-ARBA"/>
</dbReference>
<sequence length="257" mass="27201">MQHHELQSIQEAHEAQEPFELEFDVHAEQSESEAGSESESEPAEQEAKKRGRDHSRASQSSLDDLSFPMDGEGEGEHSPSSRSTTMMQASPVHSQEEGTAGTAGLQALPGRSPRRLPVMQPRTTMASSVPVRSSNIKMGSSVPVNIPMGAAMRARGLGGQGPGDPGGAGEDAAAFIPPHQFSQRDEFTMGSFVPGETPGMAIKRDRLRVRNAILRSTGFLENNSPVPHAVGSIPERPSYKGLGGLSQAIKAVGSPAS</sequence>
<evidence type="ECO:0000256" key="2">
    <source>
        <dbReference type="SAM" id="MobiDB-lite"/>
    </source>
</evidence>
<feature type="region of interest" description="Disordered" evidence="2">
    <location>
        <begin position="1"/>
        <end position="117"/>
    </location>
</feature>
<evidence type="ECO:0000256" key="1">
    <source>
        <dbReference type="ARBA" id="ARBA00034773"/>
    </source>
</evidence>
<feature type="compositionally biased region" description="Polar residues" evidence="2">
    <location>
        <begin position="80"/>
        <end position="93"/>
    </location>
</feature>
<gene>
    <name evidence="3" type="ORF">DTER00134_LOCUS8907</name>
</gene>
<reference evidence="3" key="1">
    <citation type="submission" date="2021-01" db="EMBL/GenBank/DDBJ databases">
        <authorList>
            <person name="Corre E."/>
            <person name="Pelletier E."/>
            <person name="Niang G."/>
            <person name="Scheremetjew M."/>
            <person name="Finn R."/>
            <person name="Kale V."/>
            <person name="Holt S."/>
            <person name="Cochrane G."/>
            <person name="Meng A."/>
            <person name="Brown T."/>
            <person name="Cohen L."/>
        </authorList>
    </citation>
    <scope>NUCLEOTIDE SEQUENCE</scope>
    <source>
        <strain evidence="3">CCMP1320</strain>
    </source>
</reference>
<evidence type="ECO:0000313" key="3">
    <source>
        <dbReference type="EMBL" id="CAE0493834.1"/>
    </source>
</evidence>
<accession>A0A7S3VM86</accession>